<dbReference type="InterPro" id="IPR011659">
    <property type="entry name" value="WD40"/>
</dbReference>
<reference evidence="4" key="1">
    <citation type="submission" date="2024-07" db="EMBL/GenBank/DDBJ databases">
        <authorList>
            <person name="Yu S.T."/>
        </authorList>
    </citation>
    <scope>NUCLEOTIDE SEQUENCE</scope>
    <source>
        <strain evidence="4">R41</strain>
    </source>
</reference>
<dbReference type="PROSITE" id="PS51318">
    <property type="entry name" value="TAT"/>
    <property type="match status" value="1"/>
</dbReference>
<sequence length="674" mass="70102">MNARTRRRSAALTTVAALAAGLLATLPGQASAASGSWPAIDGKLLYTDVGGQLAFVNPDGTSSNSFHPTGNQGAWSADGSQVAFVNPYDDHVRTAWADSEDTGIDIAMPAGSGWHPKDPTFWYGGGGIVFAAGGRLRLTAADGTRAPKALFGTDVDGCDSKPSGAVNGTLAFVRTGTSCTTTGTPAVWVYNGRTGAFTKLAANANEPSISPDGTAVAFTRTVDGHKQLFSVKTDGTGLTQLTTDATDHNRPAWSPQGNRIAYDIYFTGSPDTGPSGPQVWIHDLGTGTETQVPQGDGTDVAWQPIRDNAISRVWGSDTYDTNIAASKWTWNTVGTSTPGLMNAGAAVLISKSDAAYATTATSLAGKKRGPVLMTSGTGLDASVQTELKRMLPKGKTVYLVGGTKILSSAVASKVTSLGYTAKRLSDVSRYSTSVAVAKTITSAPKYVFLATGTDYHNALAASSAAGSLGSSGTAVVLLTEGSTMTASVYGYLNKYSPSTTRIITVGTDAESALAKAYNAGKMPNWPSKYTYYRVADGTPQSNARQLAQFWWSLPSDAAVASVSSWRGGVSASSAMTTFGPLLWTETTSLPYDTKRYLMWMSSSLHHVAVFGGTSSVDASVLPKIGAAIGVGTHYVYRPYYKGVAPQSTAAQPLPSSTVSAPSPDLAPLRVTATR</sequence>
<dbReference type="Pfam" id="PF07676">
    <property type="entry name" value="PD40"/>
    <property type="match status" value="1"/>
</dbReference>
<dbReference type="PANTHER" id="PTHR36842:SF1">
    <property type="entry name" value="PROTEIN TOLB"/>
    <property type="match status" value="1"/>
</dbReference>
<evidence type="ECO:0000313" key="4">
    <source>
        <dbReference type="EMBL" id="XDQ54766.1"/>
    </source>
</evidence>
<name>A0AB39RJP3_9ACTN</name>
<organism evidence="4">
    <name type="scientific">Streptomyces sp. R41</name>
    <dbReference type="NCBI Taxonomy" id="3238632"/>
    <lineage>
        <taxon>Bacteria</taxon>
        <taxon>Bacillati</taxon>
        <taxon>Actinomycetota</taxon>
        <taxon>Actinomycetes</taxon>
        <taxon>Kitasatosporales</taxon>
        <taxon>Streptomycetaceae</taxon>
        <taxon>Streptomyces</taxon>
    </lineage>
</organism>
<feature type="chain" id="PRO_5044347665" evidence="3">
    <location>
        <begin position="33"/>
        <end position="674"/>
    </location>
</feature>
<accession>A0AB39RJP3</accession>
<dbReference type="InterPro" id="IPR007253">
    <property type="entry name" value="Cell_wall-bd_2"/>
</dbReference>
<feature type="region of interest" description="Disordered" evidence="2">
    <location>
        <begin position="651"/>
        <end position="674"/>
    </location>
</feature>
<dbReference type="Gene3D" id="2.120.10.30">
    <property type="entry name" value="TolB, C-terminal domain"/>
    <property type="match status" value="1"/>
</dbReference>
<proteinExistence type="inferred from homology"/>
<evidence type="ECO:0000256" key="3">
    <source>
        <dbReference type="SAM" id="SignalP"/>
    </source>
</evidence>
<dbReference type="SUPFAM" id="SSF82171">
    <property type="entry name" value="DPP6 N-terminal domain-like"/>
    <property type="match status" value="1"/>
</dbReference>
<dbReference type="EMBL" id="CP163443">
    <property type="protein sequence ID" value="XDQ54766.1"/>
    <property type="molecule type" value="Genomic_DNA"/>
</dbReference>
<protein>
    <submittedName>
        <fullName evidence="4">Cell wall-binding repeat-containing protein</fullName>
    </submittedName>
</protein>
<gene>
    <name evidence="4" type="ORF">AB5J53_25450</name>
</gene>
<dbReference type="InterPro" id="IPR011042">
    <property type="entry name" value="6-blade_b-propeller_TolB-like"/>
</dbReference>
<comment type="similarity">
    <text evidence="1">Belongs to the TolB family.</text>
</comment>
<dbReference type="RefSeq" id="WP_369247965.1">
    <property type="nucleotide sequence ID" value="NZ_CP163443.1"/>
</dbReference>
<evidence type="ECO:0000256" key="2">
    <source>
        <dbReference type="SAM" id="MobiDB-lite"/>
    </source>
</evidence>
<dbReference type="AlphaFoldDB" id="A0AB39RJP3"/>
<dbReference type="InterPro" id="IPR006311">
    <property type="entry name" value="TAT_signal"/>
</dbReference>
<dbReference type="Gene3D" id="3.40.50.12090">
    <property type="match status" value="1"/>
</dbReference>
<dbReference type="PANTHER" id="PTHR36842">
    <property type="entry name" value="PROTEIN TOLB HOMOLOG"/>
    <property type="match status" value="1"/>
</dbReference>
<keyword evidence="3" id="KW-0732">Signal</keyword>
<feature type="signal peptide" evidence="3">
    <location>
        <begin position="1"/>
        <end position="32"/>
    </location>
</feature>
<dbReference type="Pfam" id="PF04122">
    <property type="entry name" value="CW_binding_2"/>
    <property type="match status" value="2"/>
</dbReference>
<feature type="compositionally biased region" description="Polar residues" evidence="2">
    <location>
        <begin position="651"/>
        <end position="660"/>
    </location>
</feature>
<evidence type="ECO:0000256" key="1">
    <source>
        <dbReference type="ARBA" id="ARBA00009820"/>
    </source>
</evidence>